<gene>
    <name evidence="2" type="primary">fchA_17</name>
    <name evidence="2" type="ORF">SDC9_135933</name>
</gene>
<dbReference type="AlphaFoldDB" id="A0A645DHQ9"/>
<dbReference type="SUPFAM" id="SSF101262">
    <property type="entry name" value="Methenyltetrahydrofolate cyclohydrolase-like"/>
    <property type="match status" value="1"/>
</dbReference>
<evidence type="ECO:0000313" key="2">
    <source>
        <dbReference type="EMBL" id="MPM88829.1"/>
    </source>
</evidence>
<reference evidence="2" key="1">
    <citation type="submission" date="2019-08" db="EMBL/GenBank/DDBJ databases">
        <authorList>
            <person name="Kucharzyk K."/>
            <person name="Murdoch R.W."/>
            <person name="Higgins S."/>
            <person name="Loffler F."/>
        </authorList>
    </citation>
    <scope>NUCLEOTIDE SEQUENCE</scope>
</reference>
<dbReference type="EMBL" id="VSSQ01036369">
    <property type="protein sequence ID" value="MPM88829.1"/>
    <property type="molecule type" value="Genomic_DNA"/>
</dbReference>
<protein>
    <submittedName>
        <fullName evidence="2">Methenyltetrahydrofolate cyclohydrolase</fullName>
        <ecNumber evidence="2">3.5.4.9</ecNumber>
    </submittedName>
</protein>
<dbReference type="InterPro" id="IPR036178">
    <property type="entry name" value="Formintransfe-cycloase-like_sf"/>
</dbReference>
<dbReference type="Gene3D" id="1.20.120.680">
    <property type="entry name" value="Formiminotetrahydrofolate cyclodeaminase monomer, up-and-down helical bundle"/>
    <property type="match status" value="1"/>
</dbReference>
<comment type="caution">
    <text evidence="2">The sequence shown here is derived from an EMBL/GenBank/DDBJ whole genome shotgun (WGS) entry which is preliminary data.</text>
</comment>
<dbReference type="EC" id="3.5.4.9" evidence="2"/>
<name>A0A645DHQ9_9ZZZZ</name>
<feature type="domain" description="Cyclodeaminase/cyclohydrolase" evidence="1">
    <location>
        <begin position="6"/>
        <end position="190"/>
    </location>
</feature>
<organism evidence="2">
    <name type="scientific">bioreactor metagenome</name>
    <dbReference type="NCBI Taxonomy" id="1076179"/>
    <lineage>
        <taxon>unclassified sequences</taxon>
        <taxon>metagenomes</taxon>
        <taxon>ecological metagenomes</taxon>
    </lineage>
</organism>
<sequence length="211" mass="23066">MLDNKTVREFVEELGSNSPAPGGGSVAALASSLASALSAMVFNLTVGKKAYASLNDEEKALVDKHLEITDKSKDEFLDLMNKDVEAFNSVMAAFKLPKETEEEKAIRSEKIQEGYKGAIAIPLEVARKTFNLYDSILVSVKYGNKNAISDGGVAALMTQSAIEGAILNVKINLSSIKDEEYKTAMEKEIERLSKEGLKRKEEILTIVKENM</sequence>
<accession>A0A645DHQ9</accession>
<dbReference type="Pfam" id="PF04961">
    <property type="entry name" value="FTCD_C"/>
    <property type="match status" value="1"/>
</dbReference>
<dbReference type="InterPro" id="IPR007044">
    <property type="entry name" value="Cyclodeamin/CycHdrlase"/>
</dbReference>
<proteinExistence type="predicted"/>
<keyword evidence="2" id="KW-0378">Hydrolase</keyword>
<dbReference type="GO" id="GO:0004477">
    <property type="term" value="F:methenyltetrahydrofolate cyclohydrolase activity"/>
    <property type="evidence" value="ECO:0007669"/>
    <property type="project" value="UniProtKB-EC"/>
</dbReference>
<evidence type="ECO:0000259" key="1">
    <source>
        <dbReference type="Pfam" id="PF04961"/>
    </source>
</evidence>